<dbReference type="EMBL" id="AP023356">
    <property type="protein sequence ID" value="BCJ39552.1"/>
    <property type="molecule type" value="Genomic_DNA"/>
</dbReference>
<dbReference type="RefSeq" id="WP_280528260.1">
    <property type="nucleotide sequence ID" value="NZ_AP023356.1"/>
</dbReference>
<keyword evidence="2" id="KW-1185">Reference proteome</keyword>
<name>A0ABM7LJX7_9ACTN</name>
<evidence type="ECO:0000313" key="2">
    <source>
        <dbReference type="Proteomes" id="UP000676967"/>
    </source>
</evidence>
<sequence length="103" mass="11307">MARAGDPLDPEERQLLQAEAQTLGLALANLVLLSAERRLREEREREAAERLALVESLREARHDSLTSLPTRVLFLEMLAEKLGGGAPTSVLLAVNDSLGHRGR</sequence>
<reference evidence="1 2" key="1">
    <citation type="submission" date="2020-08" db="EMBL/GenBank/DDBJ databases">
        <title>Whole genome shotgun sequence of Actinoplanes ianthinogenes NBRC 13996.</title>
        <authorList>
            <person name="Komaki H."/>
            <person name="Tamura T."/>
        </authorList>
    </citation>
    <scope>NUCLEOTIDE SEQUENCE [LARGE SCALE GENOMIC DNA]</scope>
    <source>
        <strain evidence="1 2">NBRC 13996</strain>
    </source>
</reference>
<organism evidence="1 2">
    <name type="scientific">Actinoplanes ianthinogenes</name>
    <dbReference type="NCBI Taxonomy" id="122358"/>
    <lineage>
        <taxon>Bacteria</taxon>
        <taxon>Bacillati</taxon>
        <taxon>Actinomycetota</taxon>
        <taxon>Actinomycetes</taxon>
        <taxon>Micromonosporales</taxon>
        <taxon>Micromonosporaceae</taxon>
        <taxon>Actinoplanes</taxon>
    </lineage>
</organism>
<evidence type="ECO:0008006" key="3">
    <source>
        <dbReference type="Google" id="ProtNLM"/>
    </source>
</evidence>
<gene>
    <name evidence="1" type="ORF">Aiant_02090</name>
</gene>
<protein>
    <recommendedName>
        <fullName evidence="3">Signal transduction histidine kinase subgroup 3 dimerisation and phosphoacceptor domain-containing protein</fullName>
    </recommendedName>
</protein>
<proteinExistence type="predicted"/>
<evidence type="ECO:0000313" key="1">
    <source>
        <dbReference type="EMBL" id="BCJ39552.1"/>
    </source>
</evidence>
<dbReference type="Proteomes" id="UP000676967">
    <property type="component" value="Chromosome"/>
</dbReference>
<accession>A0ABM7LJX7</accession>